<evidence type="ECO:0008006" key="11">
    <source>
        <dbReference type="Google" id="ProtNLM"/>
    </source>
</evidence>
<accession>A0A835XRK8</accession>
<proteinExistence type="inferred from homology"/>
<evidence type="ECO:0000256" key="2">
    <source>
        <dbReference type="ARBA" id="ARBA00006462"/>
    </source>
</evidence>
<dbReference type="AlphaFoldDB" id="A0A835XRK8"/>
<evidence type="ECO:0000256" key="7">
    <source>
        <dbReference type="SAM" id="MobiDB-lite"/>
    </source>
</evidence>
<protein>
    <recommendedName>
        <fullName evidence="11">C2H2-type domain-containing protein</fullName>
    </recommendedName>
</protein>
<evidence type="ECO:0000313" key="9">
    <source>
        <dbReference type="EMBL" id="KAG2488385.1"/>
    </source>
</evidence>
<keyword evidence="10" id="KW-1185">Reference proteome</keyword>
<evidence type="ECO:0000256" key="1">
    <source>
        <dbReference type="ARBA" id="ARBA00004606"/>
    </source>
</evidence>
<comment type="similarity">
    <text evidence="2">Belongs to the glycosyltransferase 31 family. Beta3-Gal-T subfamily.</text>
</comment>
<organism evidence="9 10">
    <name type="scientific">Edaphochlamys debaryana</name>
    <dbReference type="NCBI Taxonomy" id="47281"/>
    <lineage>
        <taxon>Eukaryota</taxon>
        <taxon>Viridiplantae</taxon>
        <taxon>Chlorophyta</taxon>
        <taxon>core chlorophytes</taxon>
        <taxon>Chlorophyceae</taxon>
        <taxon>CS clade</taxon>
        <taxon>Chlamydomonadales</taxon>
        <taxon>Chlamydomonadales incertae sedis</taxon>
        <taxon>Edaphochlamys</taxon>
    </lineage>
</organism>
<reference evidence="9" key="1">
    <citation type="journal article" date="2020" name="bioRxiv">
        <title>Comparative genomics of Chlamydomonas.</title>
        <authorList>
            <person name="Craig R.J."/>
            <person name="Hasan A.R."/>
            <person name="Ness R.W."/>
            <person name="Keightley P.D."/>
        </authorList>
    </citation>
    <scope>NUCLEOTIDE SEQUENCE</scope>
    <source>
        <strain evidence="9">CCAP 11/70</strain>
    </source>
</reference>
<keyword evidence="4" id="KW-0735">Signal-anchor</keyword>
<dbReference type="EMBL" id="JAEHOE010000084">
    <property type="protein sequence ID" value="KAG2488385.1"/>
    <property type="molecule type" value="Genomic_DNA"/>
</dbReference>
<dbReference type="PANTHER" id="PTHR23033:SF50">
    <property type="entry name" value="HEXOSYLTRANSFERASE"/>
    <property type="match status" value="1"/>
</dbReference>
<keyword evidence="5" id="KW-1133">Transmembrane helix</keyword>
<keyword evidence="3" id="KW-0812">Transmembrane</keyword>
<comment type="caution">
    <text evidence="9">The sequence shown here is derived from an EMBL/GenBank/DDBJ whole genome shotgun (WGS) entry which is preliminary data.</text>
</comment>
<keyword evidence="6" id="KW-0472">Membrane</keyword>
<feature type="chain" id="PRO_5032602952" description="C2H2-type domain-containing protein" evidence="8">
    <location>
        <begin position="40"/>
        <end position="541"/>
    </location>
</feature>
<dbReference type="PANTHER" id="PTHR23033">
    <property type="entry name" value="BETA1,3-GALACTOSYLTRANSFERASE"/>
    <property type="match status" value="1"/>
</dbReference>
<evidence type="ECO:0000313" key="10">
    <source>
        <dbReference type="Proteomes" id="UP000612055"/>
    </source>
</evidence>
<dbReference type="Proteomes" id="UP000612055">
    <property type="component" value="Unassembled WGS sequence"/>
</dbReference>
<dbReference type="GO" id="GO:0016020">
    <property type="term" value="C:membrane"/>
    <property type="evidence" value="ECO:0007669"/>
    <property type="project" value="UniProtKB-SubCell"/>
</dbReference>
<sequence>MRRAALGSLHPCLRRPIPPKSAYSLRLGALAVLLALATASNDTVSGDPLNDLVLVQASSSNRLPLLLATRVWRRQVPVRCFFALNDSSLVAALNADPIAQQLNEHYAYYPDDKELLHTLNPGALRQAIIVVLAQRHFGDSYKWMLYGDDDTQFFLTGVKRLVAQFDPDQPLALTDHHWYKSSRSHPEAPRCLPCNFNTSLLKSTTPNAFVPRPACPFCTRDFSCGHYDDTRHCSERHDGALREVYGPRLLEGHRHSRSKAREASEDSHVALDPAVRRQYMQRLNANYADWYRKSREEAEGKAAHQLGTIEAAVYGKAWMAAALPFPFCVRHDPRVHVNDTERQSESCSFAKFHGGAGLVLSIGLMLALDLDAAEKHIVETMASSGGDALLSEAIAQQGFGFTDPGARFHFPGAQPYHYHLFDGRGPHELNSEMDFLECRVQGQIKLFNPRMWFRIHPEERMWMLEHTVAIHASARGRTIEEVAAEVAQRAEAHMALLALAASLQTDPRVASRTMALWEAQKPGSSKPTQRALSGKGRRLGR</sequence>
<gene>
    <name evidence="9" type="ORF">HYH03_013072</name>
</gene>
<evidence type="ECO:0000256" key="6">
    <source>
        <dbReference type="ARBA" id="ARBA00023136"/>
    </source>
</evidence>
<keyword evidence="8" id="KW-0732">Signal</keyword>
<dbReference type="Gene3D" id="3.90.550.50">
    <property type="match status" value="1"/>
</dbReference>
<feature type="region of interest" description="Disordered" evidence="7">
    <location>
        <begin position="518"/>
        <end position="541"/>
    </location>
</feature>
<evidence type="ECO:0000256" key="8">
    <source>
        <dbReference type="SAM" id="SignalP"/>
    </source>
</evidence>
<name>A0A835XRK8_9CHLO</name>
<feature type="compositionally biased region" description="Polar residues" evidence="7">
    <location>
        <begin position="522"/>
        <end position="531"/>
    </location>
</feature>
<evidence type="ECO:0000256" key="4">
    <source>
        <dbReference type="ARBA" id="ARBA00022968"/>
    </source>
</evidence>
<evidence type="ECO:0000256" key="3">
    <source>
        <dbReference type="ARBA" id="ARBA00022692"/>
    </source>
</evidence>
<comment type="subcellular location">
    <subcellularLocation>
        <location evidence="1">Membrane</location>
        <topology evidence="1">Single-pass type II membrane protein</topology>
    </subcellularLocation>
</comment>
<evidence type="ECO:0000256" key="5">
    <source>
        <dbReference type="ARBA" id="ARBA00022989"/>
    </source>
</evidence>
<dbReference type="InterPro" id="IPR026050">
    <property type="entry name" value="C1GALT1/C1GALT1_chp1"/>
</dbReference>
<feature type="signal peptide" evidence="8">
    <location>
        <begin position="1"/>
        <end position="39"/>
    </location>
</feature>
<dbReference type="OrthoDB" id="421979at2759"/>